<dbReference type="Proteomes" id="UP001601521">
    <property type="component" value="Unassembled WGS sequence"/>
</dbReference>
<comment type="caution">
    <text evidence="2">The sequence shown here is derived from an EMBL/GenBank/DDBJ whole genome shotgun (WGS) entry which is preliminary data.</text>
</comment>
<dbReference type="Pfam" id="PF02679">
    <property type="entry name" value="ComA"/>
    <property type="match status" value="1"/>
</dbReference>
<dbReference type="EC" id="4.4.1.19" evidence="2"/>
<dbReference type="InterPro" id="IPR003830">
    <property type="entry name" value="ComA_synth"/>
</dbReference>
<dbReference type="InterPro" id="IPR013785">
    <property type="entry name" value="Aldolase_TIM"/>
</dbReference>
<gene>
    <name evidence="2" type="ORF">ACFYTH_05830</name>
</gene>
<evidence type="ECO:0000313" key="2">
    <source>
        <dbReference type="EMBL" id="MFF0452872.1"/>
    </source>
</evidence>
<evidence type="ECO:0000313" key="3">
    <source>
        <dbReference type="Proteomes" id="UP001601521"/>
    </source>
</evidence>
<keyword evidence="2" id="KW-0456">Lyase</keyword>
<dbReference type="SUPFAM" id="SSF102110">
    <property type="entry name" value="(2r)-phospho-3-sulfolactate synthase ComA"/>
    <property type="match status" value="1"/>
</dbReference>
<evidence type="ECO:0000256" key="1">
    <source>
        <dbReference type="ARBA" id="ARBA00010424"/>
    </source>
</evidence>
<dbReference type="RefSeq" id="WP_387249595.1">
    <property type="nucleotide sequence ID" value="NZ_JBIALX010000002.1"/>
</dbReference>
<name>A0ABW6NE91_9NOCA</name>
<dbReference type="InterPro" id="IPR036112">
    <property type="entry name" value="ComA_synth_sf"/>
</dbReference>
<dbReference type="Gene3D" id="3.20.20.70">
    <property type="entry name" value="Aldolase class I"/>
    <property type="match status" value="1"/>
</dbReference>
<dbReference type="EMBL" id="JBIALX010000002">
    <property type="protein sequence ID" value="MFF0452872.1"/>
    <property type="molecule type" value="Genomic_DNA"/>
</dbReference>
<accession>A0ABW6NE91</accession>
<proteinExistence type="inferred from homology"/>
<organism evidence="2 3">
    <name type="scientific">Nocardia africana</name>
    <dbReference type="NCBI Taxonomy" id="134964"/>
    <lineage>
        <taxon>Bacteria</taxon>
        <taxon>Bacillati</taxon>
        <taxon>Actinomycetota</taxon>
        <taxon>Actinomycetes</taxon>
        <taxon>Mycobacteriales</taxon>
        <taxon>Nocardiaceae</taxon>
        <taxon>Nocardia</taxon>
    </lineage>
</organism>
<sequence length="261" mass="28641">MAFIETTMELPLRQPKPRTAGLTIAIDNGLPCGLFDDALSSYGELIDIVKFGWGTSLATPDFHRKLSIARHYDVDFMLGGTLFEKYVSRDRYDEYLSLCSRFGCRLIEISNGTIALDSGTKAKFIERAALDFSVIAEVGYKDHPRSELFSPSQWIDAIRSDIDAGAAHVQLEARESGSSGICRADGELRFGLIEDILQSDIASSGLIFESPTKTLQAYFVNRIGAEVNLGNIGFLDVIALETLRLGLRSETLFADPDGQAS</sequence>
<dbReference type="GO" id="GO:0043817">
    <property type="term" value="F:phosphosulfolactate synthase activity"/>
    <property type="evidence" value="ECO:0007669"/>
    <property type="project" value="UniProtKB-EC"/>
</dbReference>
<keyword evidence="3" id="KW-1185">Reference proteome</keyword>
<protein>
    <submittedName>
        <fullName evidence="2">Phosphosulfolactate synthase</fullName>
        <ecNumber evidence="2">4.4.1.19</ecNumber>
    </submittedName>
</protein>
<comment type="similarity">
    <text evidence="1">Belongs to the phosphosulfolactate synthase family.</text>
</comment>
<reference evidence="2 3" key="1">
    <citation type="submission" date="2024-10" db="EMBL/GenBank/DDBJ databases">
        <title>The Natural Products Discovery Center: Release of the First 8490 Sequenced Strains for Exploring Actinobacteria Biosynthetic Diversity.</title>
        <authorList>
            <person name="Kalkreuter E."/>
            <person name="Kautsar S.A."/>
            <person name="Yang D."/>
            <person name="Bader C.D."/>
            <person name="Teijaro C.N."/>
            <person name="Fluegel L."/>
            <person name="Davis C.M."/>
            <person name="Simpson J.R."/>
            <person name="Lauterbach L."/>
            <person name="Steele A.D."/>
            <person name="Gui C."/>
            <person name="Meng S."/>
            <person name="Li G."/>
            <person name="Viehrig K."/>
            <person name="Ye F."/>
            <person name="Su P."/>
            <person name="Kiefer A.F."/>
            <person name="Nichols A."/>
            <person name="Cepeda A.J."/>
            <person name="Yan W."/>
            <person name="Fan B."/>
            <person name="Jiang Y."/>
            <person name="Adhikari A."/>
            <person name="Zheng C.-J."/>
            <person name="Schuster L."/>
            <person name="Cowan T.M."/>
            <person name="Smanski M.J."/>
            <person name="Chevrette M.G."/>
            <person name="De Carvalho L.P.S."/>
            <person name="Shen B."/>
        </authorList>
    </citation>
    <scope>NUCLEOTIDE SEQUENCE [LARGE SCALE GENOMIC DNA]</scope>
    <source>
        <strain evidence="2 3">NPDC004550</strain>
    </source>
</reference>